<organism evidence="2 3">
    <name type="scientific">Candidatus Desulfatibia vada</name>
    <dbReference type="NCBI Taxonomy" id="2841696"/>
    <lineage>
        <taxon>Bacteria</taxon>
        <taxon>Pseudomonadati</taxon>
        <taxon>Thermodesulfobacteriota</taxon>
        <taxon>Desulfobacteria</taxon>
        <taxon>Desulfobacterales</taxon>
        <taxon>Desulfobacterales incertae sedis</taxon>
        <taxon>Candidatus Desulfatibia</taxon>
    </lineage>
</organism>
<dbReference type="InterPro" id="IPR037401">
    <property type="entry name" value="SnoaL-like"/>
</dbReference>
<name>A0A8J6P6F2_9BACT</name>
<protein>
    <submittedName>
        <fullName evidence="2">Nuclear transport factor 2 family protein</fullName>
    </submittedName>
</protein>
<dbReference type="Proteomes" id="UP000605201">
    <property type="component" value="Unassembled WGS sequence"/>
</dbReference>
<sequence>MEQSTELKELYLRSCEAQSSGDYSFFERHFSQKDGVLAIGTDPMEWWAGYASITRVFKAQLKETGGFQILADTPQAYSDGSIGWVAGQPTVKLPDGTEMQLRLTAVFQKEHDDWKIVQWHVSTGVANKDLIGETLTTQ</sequence>
<dbReference type="Pfam" id="PF13474">
    <property type="entry name" value="SnoaL_3"/>
    <property type="match status" value="1"/>
</dbReference>
<accession>A0A8J6P6F2</accession>
<dbReference type="SUPFAM" id="SSF54427">
    <property type="entry name" value="NTF2-like"/>
    <property type="match status" value="1"/>
</dbReference>
<feature type="domain" description="SnoaL-like" evidence="1">
    <location>
        <begin position="9"/>
        <end position="123"/>
    </location>
</feature>
<dbReference type="InterPro" id="IPR032710">
    <property type="entry name" value="NTF2-like_dom_sf"/>
</dbReference>
<comment type="caution">
    <text evidence="2">The sequence shown here is derived from an EMBL/GenBank/DDBJ whole genome shotgun (WGS) entry which is preliminary data.</text>
</comment>
<evidence type="ECO:0000313" key="2">
    <source>
        <dbReference type="EMBL" id="MBC8434582.1"/>
    </source>
</evidence>
<evidence type="ECO:0000259" key="1">
    <source>
        <dbReference type="Pfam" id="PF13474"/>
    </source>
</evidence>
<proteinExistence type="predicted"/>
<dbReference type="Gene3D" id="3.10.450.50">
    <property type="match status" value="1"/>
</dbReference>
<evidence type="ECO:0000313" key="3">
    <source>
        <dbReference type="Proteomes" id="UP000605201"/>
    </source>
</evidence>
<dbReference type="EMBL" id="JACNIG010000463">
    <property type="protein sequence ID" value="MBC8434582.1"/>
    <property type="molecule type" value="Genomic_DNA"/>
</dbReference>
<reference evidence="2 3" key="1">
    <citation type="submission" date="2020-08" db="EMBL/GenBank/DDBJ databases">
        <title>Bridging the membrane lipid divide: bacteria of the FCB group superphylum have the potential to synthesize archaeal ether lipids.</title>
        <authorList>
            <person name="Villanueva L."/>
            <person name="Von Meijenfeldt F.A.B."/>
            <person name="Westbye A.B."/>
            <person name="Yadav S."/>
            <person name="Hopmans E.C."/>
            <person name="Dutilh B.E."/>
            <person name="Sinninghe Damste J.S."/>
        </authorList>
    </citation>
    <scope>NUCLEOTIDE SEQUENCE [LARGE SCALE GENOMIC DNA]</scope>
    <source>
        <strain evidence="2">NIOZ-UU17</strain>
    </source>
</reference>
<dbReference type="AlphaFoldDB" id="A0A8J6P6F2"/>
<gene>
    <name evidence="2" type="ORF">H8D96_21950</name>
</gene>